<evidence type="ECO:0000256" key="5">
    <source>
        <dbReference type="ARBA" id="ARBA00022989"/>
    </source>
</evidence>
<comment type="subcellular location">
    <subcellularLocation>
        <location evidence="1">Membrane</location>
        <topology evidence="1">Multi-pass membrane protein</topology>
    </subcellularLocation>
</comment>
<evidence type="ECO:0000313" key="9">
    <source>
        <dbReference type="EMBL" id="MDT0467415.1"/>
    </source>
</evidence>
<organism evidence="9 10">
    <name type="scientific">Streptomyces gibsoniae</name>
    <dbReference type="NCBI Taxonomy" id="3075529"/>
    <lineage>
        <taxon>Bacteria</taxon>
        <taxon>Bacillati</taxon>
        <taxon>Actinomycetota</taxon>
        <taxon>Actinomycetes</taxon>
        <taxon>Kitasatosporales</taxon>
        <taxon>Streptomycetaceae</taxon>
        <taxon>Streptomyces</taxon>
    </lineage>
</organism>
<keyword evidence="10" id="KW-1185">Reference proteome</keyword>
<accession>A0ABU2U2S3</accession>
<comment type="similarity">
    <text evidence="2">Belongs to the V-ATPase 116 kDa subunit family.</text>
</comment>
<keyword evidence="4 8" id="KW-0812">Transmembrane</keyword>
<protein>
    <submittedName>
        <fullName evidence="9">V-type ATPase 116kDa subunit family protein</fullName>
    </submittedName>
</protein>
<evidence type="ECO:0000256" key="8">
    <source>
        <dbReference type="SAM" id="Phobius"/>
    </source>
</evidence>
<keyword evidence="3" id="KW-0813">Transport</keyword>
<comment type="caution">
    <text evidence="9">The sequence shown here is derived from an EMBL/GenBank/DDBJ whole genome shotgun (WGS) entry which is preliminary data.</text>
</comment>
<feature type="transmembrane region" description="Helical" evidence="8">
    <location>
        <begin position="295"/>
        <end position="319"/>
    </location>
</feature>
<evidence type="ECO:0000256" key="6">
    <source>
        <dbReference type="ARBA" id="ARBA00023065"/>
    </source>
</evidence>
<name>A0ABU2U2S3_9ACTN</name>
<feature type="transmembrane region" description="Helical" evidence="8">
    <location>
        <begin position="325"/>
        <end position="344"/>
    </location>
</feature>
<evidence type="ECO:0000256" key="4">
    <source>
        <dbReference type="ARBA" id="ARBA00022692"/>
    </source>
</evidence>
<gene>
    <name evidence="9" type="ORF">RM764_31210</name>
</gene>
<dbReference type="PANTHER" id="PTHR11629:SF63">
    <property type="entry name" value="V-TYPE PROTON ATPASE SUBUNIT A"/>
    <property type="match status" value="1"/>
</dbReference>
<reference evidence="10" key="1">
    <citation type="submission" date="2023-07" db="EMBL/GenBank/DDBJ databases">
        <title>30 novel species of actinomycetes from the DSMZ collection.</title>
        <authorList>
            <person name="Nouioui I."/>
        </authorList>
    </citation>
    <scope>NUCLEOTIDE SEQUENCE [LARGE SCALE GENOMIC DNA]</scope>
    <source>
        <strain evidence="10">DSM 41699</strain>
    </source>
</reference>
<dbReference type="PANTHER" id="PTHR11629">
    <property type="entry name" value="VACUOLAR PROTON ATPASES"/>
    <property type="match status" value="1"/>
</dbReference>
<feature type="transmembrane region" description="Helical" evidence="8">
    <location>
        <begin position="182"/>
        <end position="208"/>
    </location>
</feature>
<dbReference type="RefSeq" id="WP_311698874.1">
    <property type="nucleotide sequence ID" value="NZ_JAVREY010000052.1"/>
</dbReference>
<feature type="transmembrane region" description="Helical" evidence="8">
    <location>
        <begin position="220"/>
        <end position="242"/>
    </location>
</feature>
<evidence type="ECO:0000256" key="3">
    <source>
        <dbReference type="ARBA" id="ARBA00022448"/>
    </source>
</evidence>
<evidence type="ECO:0000313" key="10">
    <source>
        <dbReference type="Proteomes" id="UP001183809"/>
    </source>
</evidence>
<evidence type="ECO:0000256" key="1">
    <source>
        <dbReference type="ARBA" id="ARBA00004141"/>
    </source>
</evidence>
<dbReference type="EMBL" id="JAVREY010000052">
    <property type="protein sequence ID" value="MDT0467415.1"/>
    <property type="molecule type" value="Genomic_DNA"/>
</dbReference>
<dbReference type="Pfam" id="PF01496">
    <property type="entry name" value="V_ATPase_I"/>
    <property type="match status" value="1"/>
</dbReference>
<proteinExistence type="inferred from homology"/>
<evidence type="ECO:0000256" key="7">
    <source>
        <dbReference type="ARBA" id="ARBA00023136"/>
    </source>
</evidence>
<sequence>MRRVAVVVPHAALRDTLVRIAEAGCVELDQVQEVAPGPAARRLQRLEGRPGSVPPATTGVPSVAGQAPLLATSPPDLDVLERQGSLGLLAGEAQLEARTQGAVLRGEVAALAGWCPAAEVSRLARRLASAGGALVPLRTPPGTDPPTLLRSTKAASFTPLVATYGTPPYADIDPSWAAGITYVVMFGIMFGDVGHGALLVLGALAMRLGRPRSLARFSRLWPFLAGAGLAAMFAGAAYGEFFGPTGVLPVLWLNPLQQPARLLAASVVFGAGLLAVAHAAGAVNRWREGGPGRALYAASGCAGLFFFLGLGLTAAGLGLRHQGTAVLGAALALAGLALVAVGLYRATAGGFAGLAETGVRMFDVVVRTGTNTVSFARLAAFGLTHAALADLVWRGTTGLAGRGAAGAAGAVVVFVVGTTASLALEALVAGVQALRLEFYEIFSRLFETEGRPFRPWHVRSAAVAEAETEVTGCSPG</sequence>
<dbReference type="InterPro" id="IPR002490">
    <property type="entry name" value="V-ATPase_116kDa_su"/>
</dbReference>
<dbReference type="Proteomes" id="UP001183809">
    <property type="component" value="Unassembled WGS sequence"/>
</dbReference>
<keyword evidence="5 8" id="KW-1133">Transmembrane helix</keyword>
<keyword evidence="6" id="KW-0406">Ion transport</keyword>
<evidence type="ECO:0000256" key="2">
    <source>
        <dbReference type="ARBA" id="ARBA00009904"/>
    </source>
</evidence>
<feature type="transmembrane region" description="Helical" evidence="8">
    <location>
        <begin position="262"/>
        <end position="283"/>
    </location>
</feature>
<keyword evidence="7 8" id="KW-0472">Membrane</keyword>